<sequence>MTGLSTADEQTSEMLLASGGTARTLSIERLQDKEHKAHVSMGIGSETLSASRHEQPAAFATREDDGIPGQAWTSKKQYVAPDSQLVLPQHEERNSGLSSQLAENTTEPAIAHSNQQRLIDSMTDATASAPAKKEKPPRLDRLPDDPAAAKTTDTSEPVGRTQAAPDFESANRNAYEANQHLPHDAVPALRSPLTHPNGVPIFPDLSAEQEVTESSEAATQAESSIVADSDDMASIFDGTESDGGYGSDSATNASTSVTSSVRDYMYENGRRYHRFREGLYNFPNDEVEQEREDMKHAMVKLLCNQKLHFAPIGEWPQQILDIGTGTGAWAIEMGDQFESATVLGVDLSPIQPDWVPPNVKFEVDDVESSWLYPRNHFDYIHSRHTVMAIKNWRNLFHRAYEHLKPGGWIELQEIHHFPSSAYNAMPPSHPVAQYWSFVTQGLTSLGIDFNAAAGDRLPNMMREAGFVNVTEKIFHVPLGTWPRNRVLKTVGMYWRTILLDGLQAIALGPLTRGLLWTPEQIEMFLVSVRRAYHDNAALMYMPLRIMYAQKPATKSSRHPQTINIFVLTAIAKMNKFKFSNWLGTSPSPTAAEVEQKKQNRRSFTPFITRSAAKPRDDVPNGAPIAKPAPVASEKPTYTPSRLTELAKKIASETEKVERYMQENNLPMPSLDPNGPSDFPKLPEDIQKSRMEIIFATRELEALAHGPREDVRWKTWSFQDSLSLQLVNHFGIAKLVPIDGTITLAELQTKTALDPVNLARVLRHVMTNRIFREPSHGVIAHTAASRLLAEDQALQDWVGYNLEDNFPASAHVLQALKAYPEATSLTRTGFNFAFDTVDKEPMFVTFGKDPPRAKRFGGAMLSLTGGEGYEVKHLVDTYDFGEIDARRGTMVDIGGSHGFVSIDLAKKWKNMKFVVQDLPKTVDSAPSPLCDDAQVAERVQLMAHDFFKEQTVKDADVYFFRWIMHNYSTPYAISILKNLVPALKPGARVVIKDHCLREAGQESPWDERIIRSMDMVMLAVLNAQERNEDEYRELFRAADERFVFKGVMRPPGCRMSIIEAVWAPEAGSEGDGEGGRIEADAQTDAGSADSAIVVEVK</sequence>
<dbReference type="GO" id="GO:0032259">
    <property type="term" value="P:methylation"/>
    <property type="evidence" value="ECO:0007669"/>
    <property type="project" value="UniProtKB-KW"/>
</dbReference>
<feature type="compositionally biased region" description="Low complexity" evidence="4">
    <location>
        <begin position="212"/>
        <end position="224"/>
    </location>
</feature>
<dbReference type="Proteomes" id="UP000070054">
    <property type="component" value="Unassembled WGS sequence"/>
</dbReference>
<dbReference type="Gene3D" id="1.10.10.10">
    <property type="entry name" value="Winged helix-like DNA-binding domain superfamily/Winged helix DNA-binding domain"/>
    <property type="match status" value="1"/>
</dbReference>
<feature type="region of interest" description="Disordered" evidence="4">
    <location>
        <begin position="124"/>
        <end position="162"/>
    </location>
</feature>
<dbReference type="Gene3D" id="3.40.50.150">
    <property type="entry name" value="Vaccinia Virus protein VP39"/>
    <property type="match status" value="2"/>
</dbReference>
<dbReference type="GO" id="GO:0008171">
    <property type="term" value="F:O-methyltransferase activity"/>
    <property type="evidence" value="ECO:0007669"/>
    <property type="project" value="InterPro"/>
</dbReference>
<feature type="region of interest" description="Disordered" evidence="4">
    <location>
        <begin position="608"/>
        <end position="636"/>
    </location>
</feature>
<keyword evidence="2 6" id="KW-0808">Transferase</keyword>
<dbReference type="PANTHER" id="PTHR43712:SF16">
    <property type="entry name" value="O-METHYLTRANSFERASE ELCB"/>
    <property type="match status" value="1"/>
</dbReference>
<name>A0A135TMJ9_9PEZI</name>
<evidence type="ECO:0000256" key="2">
    <source>
        <dbReference type="ARBA" id="ARBA00022679"/>
    </source>
</evidence>
<feature type="compositionally biased region" description="Basic and acidic residues" evidence="4">
    <location>
        <begin position="131"/>
        <end position="144"/>
    </location>
</feature>
<dbReference type="AlphaFoldDB" id="A0A135TMJ9"/>
<organism evidence="6 7">
    <name type="scientific">Colletotrichum nymphaeae SA-01</name>
    <dbReference type="NCBI Taxonomy" id="1460502"/>
    <lineage>
        <taxon>Eukaryota</taxon>
        <taxon>Fungi</taxon>
        <taxon>Dikarya</taxon>
        <taxon>Ascomycota</taxon>
        <taxon>Pezizomycotina</taxon>
        <taxon>Sordariomycetes</taxon>
        <taxon>Hypocreomycetidae</taxon>
        <taxon>Glomerellales</taxon>
        <taxon>Glomerellaceae</taxon>
        <taxon>Colletotrichum</taxon>
        <taxon>Colletotrichum acutatum species complex</taxon>
    </lineage>
</organism>
<evidence type="ECO:0000256" key="4">
    <source>
        <dbReference type="SAM" id="MobiDB-lite"/>
    </source>
</evidence>
<evidence type="ECO:0000313" key="7">
    <source>
        <dbReference type="Proteomes" id="UP000070054"/>
    </source>
</evidence>
<dbReference type="CDD" id="cd02440">
    <property type="entry name" value="AdoMet_MTases"/>
    <property type="match status" value="1"/>
</dbReference>
<dbReference type="OrthoDB" id="1606438at2759"/>
<accession>A0A135TMJ9</accession>
<proteinExistence type="predicted"/>
<dbReference type="PROSITE" id="PS51683">
    <property type="entry name" value="SAM_OMT_II"/>
    <property type="match status" value="1"/>
</dbReference>
<dbReference type="InterPro" id="IPR001077">
    <property type="entry name" value="COMT_C"/>
</dbReference>
<dbReference type="Pfam" id="PF00891">
    <property type="entry name" value="Methyltransf_2"/>
    <property type="match status" value="1"/>
</dbReference>
<keyword evidence="7" id="KW-1185">Reference proteome</keyword>
<keyword evidence="3" id="KW-0949">S-adenosyl-L-methionine</keyword>
<comment type="caution">
    <text evidence="6">The sequence shown here is derived from an EMBL/GenBank/DDBJ whole genome shotgun (WGS) entry which is preliminary data.</text>
</comment>
<dbReference type="EMBL" id="JEMN01001072">
    <property type="protein sequence ID" value="KXH49420.1"/>
    <property type="molecule type" value="Genomic_DNA"/>
</dbReference>
<gene>
    <name evidence="6" type="ORF">CNYM01_08281</name>
</gene>
<feature type="region of interest" description="Disordered" evidence="4">
    <location>
        <begin position="208"/>
        <end position="257"/>
    </location>
</feature>
<dbReference type="InterPro" id="IPR016461">
    <property type="entry name" value="COMT-like"/>
</dbReference>
<dbReference type="SUPFAM" id="SSF53335">
    <property type="entry name" value="S-adenosyl-L-methionine-dependent methyltransferases"/>
    <property type="match status" value="2"/>
</dbReference>
<evidence type="ECO:0000256" key="3">
    <source>
        <dbReference type="ARBA" id="ARBA00022691"/>
    </source>
</evidence>
<feature type="region of interest" description="Disordered" evidence="4">
    <location>
        <begin position="1065"/>
        <end position="1096"/>
    </location>
</feature>
<dbReference type="PANTHER" id="PTHR43712">
    <property type="entry name" value="PUTATIVE (AFU_ORTHOLOGUE AFUA_4G14580)-RELATED"/>
    <property type="match status" value="1"/>
</dbReference>
<feature type="compositionally biased region" description="Low complexity" evidence="4">
    <location>
        <begin position="247"/>
        <end position="257"/>
    </location>
</feature>
<reference evidence="6 7" key="1">
    <citation type="submission" date="2014-02" db="EMBL/GenBank/DDBJ databases">
        <title>The genome sequence of Colletotrichum nymphaeae SA-01.</title>
        <authorList>
            <person name="Baroncelli R."/>
            <person name="Thon M.R."/>
        </authorList>
    </citation>
    <scope>NUCLEOTIDE SEQUENCE [LARGE SCALE GENOMIC DNA]</scope>
    <source>
        <strain evidence="6 7">SA-01</strain>
    </source>
</reference>
<dbReference type="SUPFAM" id="SSF46785">
    <property type="entry name" value="Winged helix' DNA-binding domain"/>
    <property type="match status" value="1"/>
</dbReference>
<dbReference type="InterPro" id="IPR029063">
    <property type="entry name" value="SAM-dependent_MTases_sf"/>
</dbReference>
<dbReference type="InterPro" id="IPR036388">
    <property type="entry name" value="WH-like_DNA-bd_sf"/>
</dbReference>
<evidence type="ECO:0000259" key="5">
    <source>
        <dbReference type="Pfam" id="PF00891"/>
    </source>
</evidence>
<feature type="domain" description="O-methyltransferase C-terminal" evidence="5">
    <location>
        <begin position="841"/>
        <end position="1037"/>
    </location>
</feature>
<dbReference type="InterPro" id="IPR036390">
    <property type="entry name" value="WH_DNA-bd_sf"/>
</dbReference>
<keyword evidence="1 6" id="KW-0489">Methyltransferase</keyword>
<protein>
    <submittedName>
        <fullName evidence="6">O-methyltransferase</fullName>
    </submittedName>
</protein>
<dbReference type="Pfam" id="PF13489">
    <property type="entry name" value="Methyltransf_23"/>
    <property type="match status" value="1"/>
</dbReference>
<evidence type="ECO:0000256" key="1">
    <source>
        <dbReference type="ARBA" id="ARBA00022603"/>
    </source>
</evidence>
<evidence type="ECO:0000313" key="6">
    <source>
        <dbReference type="EMBL" id="KXH49420.1"/>
    </source>
</evidence>